<comment type="caution">
    <text evidence="1">The sequence shown here is derived from an EMBL/GenBank/DDBJ whole genome shotgun (WGS) entry which is preliminary data.</text>
</comment>
<evidence type="ECO:0000313" key="2">
    <source>
        <dbReference type="Proteomes" id="UP000593577"/>
    </source>
</evidence>
<dbReference type="AlphaFoldDB" id="A0A7J8YE14"/>
<protein>
    <submittedName>
        <fullName evidence="1">Uncharacterized protein</fullName>
    </submittedName>
</protein>
<name>A0A7J8YE14_GOSAI</name>
<evidence type="ECO:0000313" key="1">
    <source>
        <dbReference type="EMBL" id="MBA0697808.1"/>
    </source>
</evidence>
<reference evidence="1 2" key="1">
    <citation type="journal article" date="2019" name="Genome Biol. Evol.">
        <title>Insights into the evolution of the New World diploid cottons (Gossypium, subgenus Houzingenia) based on genome sequencing.</title>
        <authorList>
            <person name="Grover C.E."/>
            <person name="Arick M.A. 2nd"/>
            <person name="Thrash A."/>
            <person name="Conover J.L."/>
            <person name="Sanders W.S."/>
            <person name="Peterson D.G."/>
            <person name="Frelichowski J.E."/>
            <person name="Scheffler J.A."/>
            <person name="Scheffler B.E."/>
            <person name="Wendel J.F."/>
        </authorList>
    </citation>
    <scope>NUCLEOTIDE SEQUENCE [LARGE SCALE GENOMIC DNA]</scope>
    <source>
        <strain evidence="1">185</strain>
        <tissue evidence="1">Leaf</tissue>
    </source>
</reference>
<organism evidence="1 2">
    <name type="scientific">Gossypium aridum</name>
    <name type="common">American cotton</name>
    <name type="synonym">Erioxylum aridum</name>
    <dbReference type="NCBI Taxonomy" id="34290"/>
    <lineage>
        <taxon>Eukaryota</taxon>
        <taxon>Viridiplantae</taxon>
        <taxon>Streptophyta</taxon>
        <taxon>Embryophyta</taxon>
        <taxon>Tracheophyta</taxon>
        <taxon>Spermatophyta</taxon>
        <taxon>Magnoliopsida</taxon>
        <taxon>eudicotyledons</taxon>
        <taxon>Gunneridae</taxon>
        <taxon>Pentapetalae</taxon>
        <taxon>rosids</taxon>
        <taxon>malvids</taxon>
        <taxon>Malvales</taxon>
        <taxon>Malvaceae</taxon>
        <taxon>Malvoideae</taxon>
        <taxon>Gossypium</taxon>
    </lineage>
</organism>
<gene>
    <name evidence="1" type="ORF">Goari_021333</name>
</gene>
<accession>A0A7J8YE14</accession>
<sequence>MWNGAPLNGSNIKLNFDAAFDEAQAKSASGVVARNASGEILASKTVVHRAVASSFVAEAHTQRKLVRVEGENQIEDWLMKAFRFWDEIKEVNDGLLVFGNYFLGTGTVGINNDDI</sequence>
<dbReference type="EMBL" id="JABFAA010000012">
    <property type="protein sequence ID" value="MBA0697808.1"/>
    <property type="molecule type" value="Genomic_DNA"/>
</dbReference>
<proteinExistence type="predicted"/>
<keyword evidence="2" id="KW-1185">Reference proteome</keyword>
<dbReference type="Proteomes" id="UP000593577">
    <property type="component" value="Unassembled WGS sequence"/>
</dbReference>